<feature type="region of interest" description="Disordered" evidence="1">
    <location>
        <begin position="42"/>
        <end position="61"/>
    </location>
</feature>
<dbReference type="Gene3D" id="3.90.550.10">
    <property type="entry name" value="Spore Coat Polysaccharide Biosynthesis Protein SpsA, Chain A"/>
    <property type="match status" value="1"/>
</dbReference>
<sequence length="441" mass="48698">MARKSSSSSSSSSSLRHVIGCVLGTALVVQLVSVWITTTGGEAPKQGARNKEVVPPPPQGLDRRLFERPTVAYAVSVTKDGSYMDGAAVLAHSAVRVHRFGKSRYDVDLVAFVAPGVSGEGRSQLRACGYRVLERGLPLGIEKIEGAYLRERIESNGCCGAWELLKLYSWTMTEYHRVVHLDMDALVLGNLDELFDEPPWSGGVKALYTYDWTMARPPWGKNPPTQGGFIVAKPDLATFDGMVEVVRRGDFRNGKGWGGTGAGTYWGGMTIQGLVPYYFEKLHPGTGRAVDNCVYNNMANNPKSVGGFGKGECRDGRDECEDCRLVDVETVKTTHFTICQKPWGCTSASHLSCPYCPLCAKFHGLWFEIRRELEVEWGTYSADRYSGDAAERQGMCGRRRDGQRGYVPLPIDLLVENSTYGRRWRASWQPTVAFSTEAHVI</sequence>
<dbReference type="Proteomes" id="UP001230188">
    <property type="component" value="Unassembled WGS sequence"/>
</dbReference>
<evidence type="ECO:0008006" key="4">
    <source>
        <dbReference type="Google" id="ProtNLM"/>
    </source>
</evidence>
<protein>
    <recommendedName>
        <fullName evidence="4">Hexosyltransferase</fullName>
    </recommendedName>
</protein>
<dbReference type="EMBL" id="JAQMWT010000381">
    <property type="protein sequence ID" value="KAJ8602385.1"/>
    <property type="molecule type" value="Genomic_DNA"/>
</dbReference>
<dbReference type="SUPFAM" id="SSF53448">
    <property type="entry name" value="Nucleotide-diphospho-sugar transferases"/>
    <property type="match status" value="1"/>
</dbReference>
<dbReference type="PANTHER" id="PTHR11183">
    <property type="entry name" value="GLYCOGENIN SUBFAMILY MEMBER"/>
    <property type="match status" value="1"/>
</dbReference>
<accession>A0AAD7XNK7</accession>
<dbReference type="InterPro" id="IPR050587">
    <property type="entry name" value="GNT1/Glycosyltrans_8"/>
</dbReference>
<dbReference type="InterPro" id="IPR029044">
    <property type="entry name" value="Nucleotide-diphossugar_trans"/>
</dbReference>
<gene>
    <name evidence="2" type="ORF">CTAYLR_004246</name>
</gene>
<organism evidence="2 3">
    <name type="scientific">Chrysophaeum taylorii</name>
    <dbReference type="NCBI Taxonomy" id="2483200"/>
    <lineage>
        <taxon>Eukaryota</taxon>
        <taxon>Sar</taxon>
        <taxon>Stramenopiles</taxon>
        <taxon>Ochrophyta</taxon>
        <taxon>Pelagophyceae</taxon>
        <taxon>Pelagomonadales</taxon>
        <taxon>Pelagomonadaceae</taxon>
        <taxon>Chrysophaeum</taxon>
    </lineage>
</organism>
<keyword evidence="3" id="KW-1185">Reference proteome</keyword>
<proteinExistence type="predicted"/>
<evidence type="ECO:0000313" key="3">
    <source>
        <dbReference type="Proteomes" id="UP001230188"/>
    </source>
</evidence>
<comment type="caution">
    <text evidence="2">The sequence shown here is derived from an EMBL/GenBank/DDBJ whole genome shotgun (WGS) entry which is preliminary data.</text>
</comment>
<reference evidence="2" key="1">
    <citation type="submission" date="2023-01" db="EMBL/GenBank/DDBJ databases">
        <title>Metagenome sequencing of chrysophaentin producing Chrysophaeum taylorii.</title>
        <authorList>
            <person name="Davison J."/>
            <person name="Bewley C."/>
        </authorList>
    </citation>
    <scope>NUCLEOTIDE SEQUENCE</scope>
    <source>
        <strain evidence="2">NIES-1699</strain>
    </source>
</reference>
<evidence type="ECO:0000256" key="1">
    <source>
        <dbReference type="SAM" id="MobiDB-lite"/>
    </source>
</evidence>
<dbReference type="AlphaFoldDB" id="A0AAD7XNK7"/>
<evidence type="ECO:0000313" key="2">
    <source>
        <dbReference type="EMBL" id="KAJ8602385.1"/>
    </source>
</evidence>
<name>A0AAD7XNK7_9STRA</name>